<name>A0A250XP32_9CHLO</name>
<feature type="compositionally biased region" description="Polar residues" evidence="1">
    <location>
        <begin position="464"/>
        <end position="478"/>
    </location>
</feature>
<keyword evidence="3" id="KW-1185">Reference proteome</keyword>
<dbReference type="AlphaFoldDB" id="A0A250XP32"/>
<evidence type="ECO:0000256" key="1">
    <source>
        <dbReference type="SAM" id="MobiDB-lite"/>
    </source>
</evidence>
<accession>A0A250XP32</accession>
<evidence type="ECO:0008006" key="4">
    <source>
        <dbReference type="Google" id="ProtNLM"/>
    </source>
</evidence>
<gene>
    <name evidence="2" type="ORF">CEUSTIGMA_g12252.t1</name>
</gene>
<sequence length="919" mass="100364">MGSSHIMEKIMSANRIQELALLYERQHRPLPQRCTLIRPPPKDVAETEGYVAPTAQLKLDPSALAAICARITQMLQSKAHVGMRRSQAVEVTNEVVLQVTKRDLKPSRIELLSLVDLERMMAAWTAVELEPGLAFKTQVLNMLKRNGGAMLSSSSCESLSAFALAMQARGWLDPELVELTAAAAAGRATGFDPHSLAVMAKILSTSGHIETRTYRALESAAMQFSHRYAPGDLAMLVQALVGTGEVSQTMLATAASYVVPQVIRCPLSDLAALVASFSNTGFAHKAMFEAVAERVTENADSMSLSEMGALVESFCKLRIYHRPMFCSVAAASLPLLKDITQNMSKYEIPPILTSLASSFAGVGHYHQNMVEAMAEVASKCGSAFTPRLMARLCWSFRLMRHRNATFLTSALNLAVKWSEAALDVMNSRHTSNTITAHLAKGPDSPTHPLLPGNQGQKIPPPEQQALNQQTSLNSTSSPAREAKHLTDNSAYPTSKPAALSHPSSLPVSYKIPVKPFEGGRYWGGHTPASTLIMAADVVPSHDAQSALVWSLVKILSVTSFFGLDTKKGLRVTYPMVIQEIAKQKTRQQLMDQHIGFPNVCWADSPVEEIEDVCCLLDPLVQQIQLEWADAWEQRYIQLARLAMLLVVDRVKEQLGVPLTCRMQMVQAYVAVEDAGCGHQLRLELGGSRLIIESLTVWKHLLKTKSPKKLKQNQAFASTISKLLLQLGASHVHTNVLTPDGLFESLVLATYRGRQLSIDIVGSDDYPINAWHNEPEVPTAANFNALGGGGSSLTAMSRPSTAPLPNTSRIQKLGHAKDDLKLRTLSKPNSEDLGASIFYPFVGGAAAGVPFNVGGASVDAVTLSTPVFRSHALRRRTWLAVQLPWWEWKQVVGSELKARAYLEHNLKKIIIKISPTGILK</sequence>
<evidence type="ECO:0000313" key="3">
    <source>
        <dbReference type="Proteomes" id="UP000232323"/>
    </source>
</evidence>
<organism evidence="2 3">
    <name type="scientific">Chlamydomonas eustigma</name>
    <dbReference type="NCBI Taxonomy" id="1157962"/>
    <lineage>
        <taxon>Eukaryota</taxon>
        <taxon>Viridiplantae</taxon>
        <taxon>Chlorophyta</taxon>
        <taxon>core chlorophytes</taxon>
        <taxon>Chlorophyceae</taxon>
        <taxon>CS clade</taxon>
        <taxon>Chlamydomonadales</taxon>
        <taxon>Chlamydomonadaceae</taxon>
        <taxon>Chlamydomonas</taxon>
    </lineage>
</organism>
<proteinExistence type="predicted"/>
<dbReference type="Proteomes" id="UP000232323">
    <property type="component" value="Unassembled WGS sequence"/>
</dbReference>
<evidence type="ECO:0000313" key="2">
    <source>
        <dbReference type="EMBL" id="GAX84831.1"/>
    </source>
</evidence>
<protein>
    <recommendedName>
        <fullName evidence="4">RAP domain-containing protein</fullName>
    </recommendedName>
</protein>
<reference evidence="2 3" key="1">
    <citation type="submission" date="2017-08" db="EMBL/GenBank/DDBJ databases">
        <title>Acidophilic green algal genome provides insights into adaptation to an acidic environment.</title>
        <authorList>
            <person name="Hirooka S."/>
            <person name="Hirose Y."/>
            <person name="Kanesaki Y."/>
            <person name="Higuchi S."/>
            <person name="Fujiwara T."/>
            <person name="Onuma R."/>
            <person name="Era A."/>
            <person name="Ohbayashi R."/>
            <person name="Uzuka A."/>
            <person name="Nozaki H."/>
            <person name="Yoshikawa H."/>
            <person name="Miyagishima S.Y."/>
        </authorList>
    </citation>
    <scope>NUCLEOTIDE SEQUENCE [LARGE SCALE GENOMIC DNA]</scope>
    <source>
        <strain evidence="2 3">NIES-2499</strain>
    </source>
</reference>
<comment type="caution">
    <text evidence="2">The sequence shown here is derived from an EMBL/GenBank/DDBJ whole genome shotgun (WGS) entry which is preliminary data.</text>
</comment>
<dbReference type="EMBL" id="BEGY01000137">
    <property type="protein sequence ID" value="GAX84831.1"/>
    <property type="molecule type" value="Genomic_DNA"/>
</dbReference>
<feature type="region of interest" description="Disordered" evidence="1">
    <location>
        <begin position="436"/>
        <end position="498"/>
    </location>
</feature>